<accession>A0A7J0F0F4</accession>
<keyword evidence="1" id="KW-0812">Transmembrane</keyword>
<dbReference type="Proteomes" id="UP000585474">
    <property type="component" value="Unassembled WGS sequence"/>
</dbReference>
<sequence length="186" mass="20681">MRCTKLPAEWPAHWKKHYSGAIPVTPVYMYRGMPPTKQKDIQRKKKWHHFINYPIIFSLLVITGIVISGSEVALGQCKGDLNGVIEQCAKYVQKSGPKVAPSTGCCSVLKTVDVPCVCAHIPKQAEEIISIDKAVYVSRFCGIPLRHGTKCGSKTNILSSSHFVRASPIILQYFLNRNSSRSNLLI</sequence>
<dbReference type="PANTHER" id="PTHR33286">
    <property type="entry name" value="BIFUNCTIONAL INHIBITOR/LIPID-TRANSFER PROTEIN/SEED STORAGE 2S ALBUMIN SUPERFAMILY PROTEIN"/>
    <property type="match status" value="1"/>
</dbReference>
<keyword evidence="4" id="KW-1185">Reference proteome</keyword>
<feature type="domain" description="Bifunctional inhibitor/plant lipid transfer protein/seed storage helical" evidence="2">
    <location>
        <begin position="60"/>
        <end position="151"/>
    </location>
</feature>
<keyword evidence="1" id="KW-0472">Membrane</keyword>
<evidence type="ECO:0000313" key="3">
    <source>
        <dbReference type="EMBL" id="GFY92175.1"/>
    </source>
</evidence>
<dbReference type="EMBL" id="BJWL01000008">
    <property type="protein sequence ID" value="GFY92175.1"/>
    <property type="molecule type" value="Genomic_DNA"/>
</dbReference>
<evidence type="ECO:0000259" key="2">
    <source>
        <dbReference type="Pfam" id="PF14368"/>
    </source>
</evidence>
<comment type="caution">
    <text evidence="3">The sequence shown here is derived from an EMBL/GenBank/DDBJ whole genome shotgun (WGS) entry which is preliminary data.</text>
</comment>
<dbReference type="InterPro" id="IPR016140">
    <property type="entry name" value="Bifunc_inhib/LTP/seed_store"/>
</dbReference>
<dbReference type="PANTHER" id="PTHR33286:SF54">
    <property type="entry name" value="BIFUNCTIONAL INHIBITOR_LIPID-TRANSFER PROTEIN_SEED STORAGE 2S ALBUMIN SUPERFAMILY PROTEIN"/>
    <property type="match status" value="1"/>
</dbReference>
<gene>
    <name evidence="3" type="ORF">Acr_08g0005710</name>
</gene>
<dbReference type="InterPro" id="IPR036312">
    <property type="entry name" value="Bifun_inhib/LTP/seed_sf"/>
</dbReference>
<reference evidence="3 4" key="1">
    <citation type="submission" date="2019-07" db="EMBL/GenBank/DDBJ databases">
        <title>De Novo Assembly of kiwifruit Actinidia rufa.</title>
        <authorList>
            <person name="Sugita-Konishi S."/>
            <person name="Sato K."/>
            <person name="Mori E."/>
            <person name="Abe Y."/>
            <person name="Kisaki G."/>
            <person name="Hamano K."/>
            <person name="Suezawa K."/>
            <person name="Otani M."/>
            <person name="Fukuda T."/>
            <person name="Manabe T."/>
            <person name="Gomi K."/>
            <person name="Tabuchi M."/>
            <person name="Akimitsu K."/>
            <person name="Kataoka I."/>
        </authorList>
    </citation>
    <scope>NUCLEOTIDE SEQUENCE [LARGE SCALE GENOMIC DNA]</scope>
    <source>
        <strain evidence="4">cv. Fuchu</strain>
    </source>
</reference>
<dbReference type="AlphaFoldDB" id="A0A7J0F0F4"/>
<evidence type="ECO:0000313" key="4">
    <source>
        <dbReference type="Proteomes" id="UP000585474"/>
    </source>
</evidence>
<keyword evidence="1" id="KW-1133">Transmembrane helix</keyword>
<organism evidence="3 4">
    <name type="scientific">Actinidia rufa</name>
    <dbReference type="NCBI Taxonomy" id="165716"/>
    <lineage>
        <taxon>Eukaryota</taxon>
        <taxon>Viridiplantae</taxon>
        <taxon>Streptophyta</taxon>
        <taxon>Embryophyta</taxon>
        <taxon>Tracheophyta</taxon>
        <taxon>Spermatophyta</taxon>
        <taxon>Magnoliopsida</taxon>
        <taxon>eudicotyledons</taxon>
        <taxon>Gunneridae</taxon>
        <taxon>Pentapetalae</taxon>
        <taxon>asterids</taxon>
        <taxon>Ericales</taxon>
        <taxon>Actinidiaceae</taxon>
        <taxon>Actinidia</taxon>
    </lineage>
</organism>
<dbReference type="SUPFAM" id="SSF47699">
    <property type="entry name" value="Bifunctional inhibitor/lipid-transfer protein/seed storage 2S albumin"/>
    <property type="match status" value="1"/>
</dbReference>
<dbReference type="OrthoDB" id="653734at2759"/>
<proteinExistence type="predicted"/>
<dbReference type="InterPro" id="IPR044741">
    <property type="entry name" value="NsLTP-like"/>
</dbReference>
<dbReference type="Pfam" id="PF14368">
    <property type="entry name" value="LTP_2"/>
    <property type="match status" value="1"/>
</dbReference>
<protein>
    <recommendedName>
        <fullName evidence="2">Bifunctional inhibitor/plant lipid transfer protein/seed storage helical domain-containing protein</fullName>
    </recommendedName>
</protein>
<dbReference type="CDD" id="cd04660">
    <property type="entry name" value="nsLTP_like"/>
    <property type="match status" value="1"/>
</dbReference>
<evidence type="ECO:0000256" key="1">
    <source>
        <dbReference type="SAM" id="Phobius"/>
    </source>
</evidence>
<dbReference type="Gene3D" id="1.10.110.10">
    <property type="entry name" value="Plant lipid-transfer and hydrophobic proteins"/>
    <property type="match status" value="1"/>
</dbReference>
<feature type="transmembrane region" description="Helical" evidence="1">
    <location>
        <begin position="50"/>
        <end position="69"/>
    </location>
</feature>
<name>A0A7J0F0F4_9ERIC</name>